<protein>
    <submittedName>
        <fullName evidence="1">Uncharacterized protein</fullName>
    </submittedName>
</protein>
<gene>
    <name evidence="1" type="ORF">LMG19083_04585</name>
</gene>
<evidence type="ECO:0000313" key="2">
    <source>
        <dbReference type="Proteomes" id="UP001189813"/>
    </source>
</evidence>
<accession>A0ABN9JGP3</accession>
<proteinExistence type="predicted"/>
<name>A0ABN9JGP3_9RALS</name>
<comment type="caution">
    <text evidence="1">The sequence shown here is derived from an EMBL/GenBank/DDBJ whole genome shotgun (WGS) entry which is preliminary data.</text>
</comment>
<dbReference type="RefSeq" id="WP_316668966.1">
    <property type="nucleotide sequence ID" value="NZ_CATZBU010000017.1"/>
</dbReference>
<reference evidence="1 2" key="1">
    <citation type="submission" date="2023-07" db="EMBL/GenBank/DDBJ databases">
        <authorList>
            <person name="Peeters C."/>
        </authorList>
    </citation>
    <scope>NUCLEOTIDE SEQUENCE [LARGE SCALE GENOMIC DNA]</scope>
    <source>
        <strain evidence="1 2">LMG 19083</strain>
    </source>
</reference>
<organism evidence="1 2">
    <name type="scientific">Ralstonia psammae</name>
    <dbReference type="NCBI Taxonomy" id="3058598"/>
    <lineage>
        <taxon>Bacteria</taxon>
        <taxon>Pseudomonadati</taxon>
        <taxon>Pseudomonadota</taxon>
        <taxon>Betaproteobacteria</taxon>
        <taxon>Burkholderiales</taxon>
        <taxon>Burkholderiaceae</taxon>
        <taxon>Ralstonia</taxon>
    </lineage>
</organism>
<keyword evidence="2" id="KW-1185">Reference proteome</keyword>
<dbReference type="Proteomes" id="UP001189813">
    <property type="component" value="Unassembled WGS sequence"/>
</dbReference>
<dbReference type="EMBL" id="CATZBU010000017">
    <property type="protein sequence ID" value="CAJ0807592.1"/>
    <property type="molecule type" value="Genomic_DNA"/>
</dbReference>
<evidence type="ECO:0000313" key="1">
    <source>
        <dbReference type="EMBL" id="CAJ0807592.1"/>
    </source>
</evidence>
<sequence>MTQTVPISTTYVVIAGAAHAQMPAHNDRDEPDVAIIGVPNRLRSGEVDEQRSNGSALDTNTRLLAQLLATQKEMLATLKAIEAKLPVSSW</sequence>